<dbReference type="Pfam" id="PF05116">
    <property type="entry name" value="S6PP"/>
    <property type="match status" value="1"/>
</dbReference>
<dbReference type="Pfam" id="PF08472">
    <property type="entry name" value="S6PP_C"/>
    <property type="match status" value="1"/>
</dbReference>
<evidence type="ECO:0000313" key="6">
    <source>
        <dbReference type="Proteomes" id="UP000001514"/>
    </source>
</evidence>
<evidence type="ECO:0000256" key="2">
    <source>
        <dbReference type="SAM" id="Phobius"/>
    </source>
</evidence>
<dbReference type="EMBL" id="GL377888">
    <property type="protein sequence ID" value="EFJ04405.1"/>
    <property type="molecule type" value="Genomic_DNA"/>
</dbReference>
<accession>D8TG10</accession>
<evidence type="ECO:0000256" key="1">
    <source>
        <dbReference type="ARBA" id="ARBA00022801"/>
    </source>
</evidence>
<dbReference type="InParanoid" id="D8TG10"/>
<dbReference type="eggNOG" id="ENOG502QTVT">
    <property type="taxonomic scope" value="Eukaryota"/>
</dbReference>
<keyword evidence="2" id="KW-0812">Transmembrane</keyword>
<evidence type="ECO:0000259" key="4">
    <source>
        <dbReference type="Pfam" id="PF08472"/>
    </source>
</evidence>
<dbReference type="InterPro" id="IPR013679">
    <property type="entry name" value="SPP_C"/>
</dbReference>
<dbReference type="STRING" id="88036.D8TG10"/>
<sequence>MEGARLAIVSDLDGTMVRIAMALVSSSMRSGPRIISMTCFWCGRGRCSRRRSRSCRDCTAMPWFQILDESENQTRGGIGLFGRDFQVSRAYIPAQRPHKVSFKLKKAEAPRRIVRSFCDLILFPFCSSSWMEGRAPQKVLVCGDSGNDSELFAVKDVSGVIVGNAFEDLTQWYLDNAKDNPKIFRGTERCASGILQAIREFKFDPCVSPRDADLLSQLTAGDTEGLIGPGVVESSHEVFEHLKRPMILRPLYGIHRGKNFCMGVDRIRATKVGDVTWVVKFDKWQRTGTRRAELSLDNRRVFQYEVAFLSLCLGGVIQLCFSYRMACLMRVYYESTKRGLMVMREDLWS</sequence>
<dbReference type="HOGENOM" id="CLU_030534_1_0_1"/>
<evidence type="ECO:0000313" key="5">
    <source>
        <dbReference type="EMBL" id="EFJ04405.1"/>
    </source>
</evidence>
<dbReference type="PANTHER" id="PTHR46521:SF4">
    <property type="entry name" value="SUCROSE-PHOSPHATASE 2-RELATED"/>
    <property type="match status" value="1"/>
</dbReference>
<keyword evidence="1" id="KW-0378">Hydrolase</keyword>
<dbReference type="Gramene" id="EFJ04405">
    <property type="protein sequence ID" value="EFJ04405"/>
    <property type="gene ID" value="SELMODRAFT_236983"/>
</dbReference>
<gene>
    <name evidence="5" type="ORF">SELMODRAFT_236983</name>
</gene>
<dbReference type="KEGG" id="smo:SELMODRAFT_236983"/>
<dbReference type="InterPro" id="IPR006380">
    <property type="entry name" value="SPP-like_dom"/>
</dbReference>
<dbReference type="InterPro" id="IPR023214">
    <property type="entry name" value="HAD_sf"/>
</dbReference>
<dbReference type="PANTHER" id="PTHR46521">
    <property type="entry name" value="SUCROSE-PHOSPHATASE 2-RELATED"/>
    <property type="match status" value="1"/>
</dbReference>
<dbReference type="InterPro" id="IPR051518">
    <property type="entry name" value="Sucrose_Phosphatase"/>
</dbReference>
<organism evidence="6">
    <name type="scientific">Selaginella moellendorffii</name>
    <name type="common">Spikemoss</name>
    <dbReference type="NCBI Taxonomy" id="88036"/>
    <lineage>
        <taxon>Eukaryota</taxon>
        <taxon>Viridiplantae</taxon>
        <taxon>Streptophyta</taxon>
        <taxon>Embryophyta</taxon>
        <taxon>Tracheophyta</taxon>
        <taxon>Lycopodiopsida</taxon>
        <taxon>Selaginellales</taxon>
        <taxon>Selaginellaceae</taxon>
        <taxon>Selaginella</taxon>
    </lineage>
</organism>
<name>D8TG10_SELML</name>
<feature type="domain" description="Sucrose phosphatase-like" evidence="3">
    <location>
        <begin position="135"/>
        <end position="202"/>
    </location>
</feature>
<dbReference type="Proteomes" id="UP000001514">
    <property type="component" value="Unassembled WGS sequence"/>
</dbReference>
<dbReference type="InterPro" id="IPR036412">
    <property type="entry name" value="HAD-like_sf"/>
</dbReference>
<proteinExistence type="predicted"/>
<evidence type="ECO:0000259" key="3">
    <source>
        <dbReference type="Pfam" id="PF05116"/>
    </source>
</evidence>
<dbReference type="GO" id="GO:0050307">
    <property type="term" value="F:sucrose-phosphate phosphatase activity"/>
    <property type="evidence" value="ECO:0007669"/>
    <property type="project" value="InterPro"/>
</dbReference>
<reference evidence="5 6" key="1">
    <citation type="journal article" date="2011" name="Science">
        <title>The Selaginella genome identifies genetic changes associated with the evolution of vascular plants.</title>
        <authorList>
            <person name="Banks J.A."/>
            <person name="Nishiyama T."/>
            <person name="Hasebe M."/>
            <person name="Bowman J.L."/>
            <person name="Gribskov M."/>
            <person name="dePamphilis C."/>
            <person name="Albert V.A."/>
            <person name="Aono N."/>
            <person name="Aoyama T."/>
            <person name="Ambrose B.A."/>
            <person name="Ashton N.W."/>
            <person name="Axtell M.J."/>
            <person name="Barker E."/>
            <person name="Barker M.S."/>
            <person name="Bennetzen J.L."/>
            <person name="Bonawitz N.D."/>
            <person name="Chapple C."/>
            <person name="Cheng C."/>
            <person name="Correa L.G."/>
            <person name="Dacre M."/>
            <person name="DeBarry J."/>
            <person name="Dreyer I."/>
            <person name="Elias M."/>
            <person name="Engstrom E.M."/>
            <person name="Estelle M."/>
            <person name="Feng L."/>
            <person name="Finet C."/>
            <person name="Floyd S.K."/>
            <person name="Frommer W.B."/>
            <person name="Fujita T."/>
            <person name="Gramzow L."/>
            <person name="Gutensohn M."/>
            <person name="Harholt J."/>
            <person name="Hattori M."/>
            <person name="Heyl A."/>
            <person name="Hirai T."/>
            <person name="Hiwatashi Y."/>
            <person name="Ishikawa M."/>
            <person name="Iwata M."/>
            <person name="Karol K.G."/>
            <person name="Koehler B."/>
            <person name="Kolukisaoglu U."/>
            <person name="Kubo M."/>
            <person name="Kurata T."/>
            <person name="Lalonde S."/>
            <person name="Li K."/>
            <person name="Li Y."/>
            <person name="Litt A."/>
            <person name="Lyons E."/>
            <person name="Manning G."/>
            <person name="Maruyama T."/>
            <person name="Michael T.P."/>
            <person name="Mikami K."/>
            <person name="Miyazaki S."/>
            <person name="Morinaga S."/>
            <person name="Murata T."/>
            <person name="Mueller-Roeber B."/>
            <person name="Nelson D.R."/>
            <person name="Obara M."/>
            <person name="Oguri Y."/>
            <person name="Olmstead R.G."/>
            <person name="Onodera N."/>
            <person name="Petersen B.L."/>
            <person name="Pils B."/>
            <person name="Prigge M."/>
            <person name="Rensing S.A."/>
            <person name="Riano-Pachon D.M."/>
            <person name="Roberts A.W."/>
            <person name="Sato Y."/>
            <person name="Scheller H.V."/>
            <person name="Schulz B."/>
            <person name="Schulz C."/>
            <person name="Shakirov E.V."/>
            <person name="Shibagaki N."/>
            <person name="Shinohara N."/>
            <person name="Shippen D.E."/>
            <person name="Soerensen I."/>
            <person name="Sotooka R."/>
            <person name="Sugimoto N."/>
            <person name="Sugita M."/>
            <person name="Sumikawa N."/>
            <person name="Tanurdzic M."/>
            <person name="Theissen G."/>
            <person name="Ulvskov P."/>
            <person name="Wakazuki S."/>
            <person name="Weng J.K."/>
            <person name="Willats W.W."/>
            <person name="Wipf D."/>
            <person name="Wolf P.G."/>
            <person name="Yang L."/>
            <person name="Zimmer A.D."/>
            <person name="Zhu Q."/>
            <person name="Mitros T."/>
            <person name="Hellsten U."/>
            <person name="Loque D."/>
            <person name="Otillar R."/>
            <person name="Salamov A."/>
            <person name="Schmutz J."/>
            <person name="Shapiro H."/>
            <person name="Lindquist E."/>
            <person name="Lucas S."/>
            <person name="Rokhsar D."/>
            <person name="Grigoriev I.V."/>
        </authorList>
    </citation>
    <scope>NUCLEOTIDE SEQUENCE [LARGE SCALE GENOMIC DNA]</scope>
</reference>
<evidence type="ECO:0008006" key="7">
    <source>
        <dbReference type="Google" id="ProtNLM"/>
    </source>
</evidence>
<dbReference type="AlphaFoldDB" id="D8TG10"/>
<dbReference type="SUPFAM" id="SSF56784">
    <property type="entry name" value="HAD-like"/>
    <property type="match status" value="1"/>
</dbReference>
<keyword evidence="6" id="KW-1185">Reference proteome</keyword>
<protein>
    <recommendedName>
        <fullName evidence="7">Sucrose-phosphate phosphatase</fullName>
    </recommendedName>
</protein>
<feature type="domain" description="Sucrose-phosphatase C-terminal" evidence="4">
    <location>
        <begin position="248"/>
        <end position="291"/>
    </location>
</feature>
<keyword evidence="2" id="KW-0472">Membrane</keyword>
<dbReference type="GO" id="GO:0005986">
    <property type="term" value="P:sucrose biosynthetic process"/>
    <property type="evidence" value="ECO:0007669"/>
    <property type="project" value="InterPro"/>
</dbReference>
<keyword evidence="2" id="KW-1133">Transmembrane helix</keyword>
<feature type="transmembrane region" description="Helical" evidence="2">
    <location>
        <begin position="306"/>
        <end position="333"/>
    </location>
</feature>
<dbReference type="Gene3D" id="3.40.50.1000">
    <property type="entry name" value="HAD superfamily/HAD-like"/>
    <property type="match status" value="1"/>
</dbReference>